<proteinExistence type="predicted"/>
<keyword evidence="1" id="KW-0732">Signal</keyword>
<evidence type="ECO:0000256" key="1">
    <source>
        <dbReference type="SAM" id="SignalP"/>
    </source>
</evidence>
<evidence type="ECO:0008006" key="4">
    <source>
        <dbReference type="Google" id="ProtNLM"/>
    </source>
</evidence>
<keyword evidence="3" id="KW-1185">Reference proteome</keyword>
<evidence type="ECO:0000313" key="2">
    <source>
        <dbReference type="EMBL" id="SOH94507.1"/>
    </source>
</evidence>
<dbReference type="OrthoDB" id="7791409at2"/>
<protein>
    <recommendedName>
        <fullName evidence="4">DUF2125 domain-containing protein</fullName>
    </recommendedName>
</protein>
<feature type="chain" id="PRO_5012248585" description="DUF2125 domain-containing protein" evidence="1">
    <location>
        <begin position="22"/>
        <end position="490"/>
    </location>
</feature>
<feature type="signal peptide" evidence="1">
    <location>
        <begin position="1"/>
        <end position="21"/>
    </location>
</feature>
<gene>
    <name evidence="2" type="ORF">SAMN06273572_104206</name>
</gene>
<organism evidence="2 3">
    <name type="scientific">Pontivivens marinum</name>
    <dbReference type="NCBI Taxonomy" id="1690039"/>
    <lineage>
        <taxon>Bacteria</taxon>
        <taxon>Pseudomonadati</taxon>
        <taxon>Pseudomonadota</taxon>
        <taxon>Alphaproteobacteria</taxon>
        <taxon>Rhodobacterales</taxon>
        <taxon>Paracoccaceae</taxon>
        <taxon>Pontivivens</taxon>
    </lineage>
</organism>
<name>A0A2C9CTB7_9RHOB</name>
<accession>A0A2C9CTB7</accession>
<reference evidence="3" key="1">
    <citation type="submission" date="2017-09" db="EMBL/GenBank/DDBJ databases">
        <authorList>
            <person name="Varghese N."/>
            <person name="Submissions S."/>
        </authorList>
    </citation>
    <scope>NUCLEOTIDE SEQUENCE [LARGE SCALE GENOMIC DNA]</scope>
    <source>
        <strain evidence="3">C7</strain>
    </source>
</reference>
<sequence>MKKLLLSASGIALLAGSPVFAELTPADIAAQLEARLNLAEGEVSYDLDTRDDGSVALSNISVGLSDDVVLLQRDGVLVFSAIEGGAYDVEVRGLEHLAYELLDRGEMIGAFSIESDDYSYQMRGSLDEAETSFQTISTRIVGTMVDDLSLHGSFDMTLEDTIISQRSGAGGTMRMEAGRLLSESETIDHDGVVMSRAVSTSDDLIYEIDWSGMPVLERISKFEAGEIPLVQRDDYLVISGISGVSESTQEWQTFDGESIIAQSTGASSEAAIRLEDGALTVQAVSGSASVKLAGSMLPFSKASLSIDGLDTTVTFPMIADGRVSNGAFSFSVDGVSASDGIWDSFDPAGTLSRDPASIAIDVGFGVGLPEGLFVRSQGMALREPPTIENLDINEVSISAAGVDLSLDGRVQFDNSNRQPTPVGAVDAEISGINGFMEALSEMGVLPAEMLMGARMMMGVMLLPTDVVDQYTSHIEMNANGEITANGVPLQ</sequence>
<dbReference type="Proteomes" id="UP000220034">
    <property type="component" value="Unassembled WGS sequence"/>
</dbReference>
<dbReference type="EMBL" id="OCTN01000004">
    <property type="protein sequence ID" value="SOH94507.1"/>
    <property type="molecule type" value="Genomic_DNA"/>
</dbReference>
<evidence type="ECO:0000313" key="3">
    <source>
        <dbReference type="Proteomes" id="UP000220034"/>
    </source>
</evidence>
<dbReference type="RefSeq" id="WP_097930158.1">
    <property type="nucleotide sequence ID" value="NZ_OCTN01000004.1"/>
</dbReference>
<dbReference type="AlphaFoldDB" id="A0A2C9CTB7"/>